<dbReference type="Gene3D" id="1.50.10.20">
    <property type="match status" value="1"/>
</dbReference>
<dbReference type="PANTHER" id="PTHR42970">
    <property type="entry name" value="PECTATE LYASE C-RELATED"/>
    <property type="match status" value="1"/>
</dbReference>
<evidence type="ECO:0000313" key="4">
    <source>
        <dbReference type="EMBL" id="SEI01808.1"/>
    </source>
</evidence>
<reference evidence="5" key="1">
    <citation type="submission" date="2016-10" db="EMBL/GenBank/DDBJ databases">
        <authorList>
            <person name="Varghese N."/>
            <person name="Submissions S."/>
        </authorList>
    </citation>
    <scope>NUCLEOTIDE SEQUENCE [LARGE SCALE GENOMIC DNA]</scope>
    <source>
        <strain evidence="5">DSM 17616</strain>
    </source>
</reference>
<keyword evidence="1" id="KW-0479">Metal-binding</keyword>
<dbReference type="Gene3D" id="2.160.20.10">
    <property type="entry name" value="Single-stranded right-handed beta-helix, Pectin lyase-like"/>
    <property type="match status" value="1"/>
</dbReference>
<dbReference type="RefSeq" id="WP_092794682.1">
    <property type="nucleotide sequence ID" value="NZ_FNXF01000011.1"/>
</dbReference>
<sequence>MSYRLRHLLLLVGLLLPCVASASYWQAQQLTAQWRQYLAESAQVLQQDATALAAEQQGGALTAATRHNQFGLTGINNAAEAQAVLSFQTPSGGWSKRTDMRIARLSGQQFGSEANYVPTFDNDATSTQLQWLADFYPQATPQLQQHIVQTIERGVALVLQAQYPNGGFPQSYPLRGGYHDAITLNDNALYQLMQLLWQVANEPHFAMLADSTKTEAAAAFYRAVDWLLANQVVVDGKRTVWGAQHHPLTGEPVTARKYEKASLVSSESAKILQLLLRYAPDYPGVAPSLAEAANWLRDKQISDKDRHRDSEGRLSLIDSPGSVIWSRFYDLKTGQPVFFDRDGLTYSDVSQISLERQRGYGWYQSVAAEFLAEYDQAAADKHCTNFGLDTPGGAGGAMLKVTNLNRSGPGSLAAALAHSGPRVVVFEVAGVIDLERTNLEINQPYLTIAGETAPAPGITLIKGGLRIISHDVIVRHLHIRPGDAGLPKRTGWDTDGIAVTGKDACNVLVEHNSISWATDELVSASGPRDKGPQATSKHITFRYNILAEALDYATHIKGKHSKGALVHDFSRHIAFIGNLFAHNARRNPYFKAHTTGVVLNNIIYNADANAVKLGFIDTEWAHTTFSPQNPQVAVIGNVLRYGRDSYSDLALVSYHGDAYLQDNLTFNLDDKAMYDTAGVIKRLTAAPVWPQGIRVMAAKEVEHQLLPVVGARYWQRDVTDQRIVQSYVNRDGRIIDSQQQVGGYPQIKPVHRPLQVPTDNINIWLESFIPTGTKPQEP</sequence>
<dbReference type="InterPro" id="IPR011050">
    <property type="entry name" value="Pectin_lyase_fold/virulence"/>
</dbReference>
<organism evidence="4 5">
    <name type="scientific">Rheinheimera pacifica</name>
    <dbReference type="NCBI Taxonomy" id="173990"/>
    <lineage>
        <taxon>Bacteria</taxon>
        <taxon>Pseudomonadati</taxon>
        <taxon>Pseudomonadota</taxon>
        <taxon>Gammaproteobacteria</taxon>
        <taxon>Chromatiales</taxon>
        <taxon>Chromatiaceae</taxon>
        <taxon>Rheinheimera</taxon>
    </lineage>
</organism>
<evidence type="ECO:0000256" key="3">
    <source>
        <dbReference type="SAM" id="SignalP"/>
    </source>
</evidence>
<dbReference type="NCBIfam" id="TIGR02474">
    <property type="entry name" value="pec_lyase"/>
    <property type="match status" value="1"/>
</dbReference>
<evidence type="ECO:0000313" key="5">
    <source>
        <dbReference type="Proteomes" id="UP000199371"/>
    </source>
</evidence>
<accession>A0A1H6MJF6</accession>
<protein>
    <submittedName>
        <fullName evidence="4">Pectate lyase, PelA/Pel-15E family</fullName>
    </submittedName>
</protein>
<name>A0A1H6MJF6_9GAMM</name>
<keyword evidence="2" id="KW-0325">Glycoprotein</keyword>
<dbReference type="PANTHER" id="PTHR42970:SF1">
    <property type="entry name" value="PECTATE LYASE C-RELATED"/>
    <property type="match status" value="1"/>
</dbReference>
<dbReference type="SUPFAM" id="SSF51126">
    <property type="entry name" value="Pectin lyase-like"/>
    <property type="match status" value="1"/>
</dbReference>
<keyword evidence="5" id="KW-1185">Reference proteome</keyword>
<dbReference type="GO" id="GO:0046872">
    <property type="term" value="F:metal ion binding"/>
    <property type="evidence" value="ECO:0007669"/>
    <property type="project" value="UniProtKB-KW"/>
</dbReference>
<feature type="chain" id="PRO_5011564865" evidence="3">
    <location>
        <begin position="23"/>
        <end position="778"/>
    </location>
</feature>
<proteinExistence type="predicted"/>
<dbReference type="InterPro" id="IPR052063">
    <property type="entry name" value="Polysaccharide_Lyase_1"/>
</dbReference>
<keyword evidence="3" id="KW-0732">Signal</keyword>
<keyword evidence="4" id="KW-0456">Lyase</keyword>
<dbReference type="OrthoDB" id="8737820at2"/>
<feature type="signal peptide" evidence="3">
    <location>
        <begin position="1"/>
        <end position="22"/>
    </location>
</feature>
<dbReference type="AlphaFoldDB" id="A0A1H6MJF6"/>
<evidence type="ECO:0000256" key="1">
    <source>
        <dbReference type="ARBA" id="ARBA00022723"/>
    </source>
</evidence>
<dbReference type="SUPFAM" id="SSF81853">
    <property type="entry name" value="Family 10 polysaccharide lyase"/>
    <property type="match status" value="1"/>
</dbReference>
<gene>
    <name evidence="4" type="ORF">SAMN05660691_02848</name>
</gene>
<dbReference type="EMBL" id="FNXF01000011">
    <property type="protein sequence ID" value="SEI01808.1"/>
    <property type="molecule type" value="Genomic_DNA"/>
</dbReference>
<dbReference type="InterPro" id="IPR012669">
    <property type="entry name" value="Pectate_lyase"/>
</dbReference>
<dbReference type="Pfam" id="PF09492">
    <property type="entry name" value="Pec_lyase"/>
    <property type="match status" value="1"/>
</dbReference>
<dbReference type="Proteomes" id="UP000199371">
    <property type="component" value="Unassembled WGS sequence"/>
</dbReference>
<dbReference type="GO" id="GO:0016829">
    <property type="term" value="F:lyase activity"/>
    <property type="evidence" value="ECO:0007669"/>
    <property type="project" value="UniProtKB-KW"/>
</dbReference>
<dbReference type="InterPro" id="IPR012334">
    <property type="entry name" value="Pectin_lyas_fold"/>
</dbReference>
<evidence type="ECO:0000256" key="2">
    <source>
        <dbReference type="ARBA" id="ARBA00023180"/>
    </source>
</evidence>
<dbReference type="STRING" id="173990.SAMN05660691_02848"/>